<feature type="non-terminal residue" evidence="1">
    <location>
        <position position="1"/>
    </location>
</feature>
<accession>A0A167SH88</accession>
<protein>
    <submittedName>
        <fullName evidence="1">Uncharacterized protein</fullName>
    </submittedName>
</protein>
<organism evidence="1 2">
    <name type="scientific">Athelia psychrophila</name>
    <dbReference type="NCBI Taxonomy" id="1759441"/>
    <lineage>
        <taxon>Eukaryota</taxon>
        <taxon>Fungi</taxon>
        <taxon>Dikarya</taxon>
        <taxon>Basidiomycota</taxon>
        <taxon>Agaricomycotina</taxon>
        <taxon>Agaricomycetes</taxon>
        <taxon>Agaricomycetidae</taxon>
        <taxon>Atheliales</taxon>
        <taxon>Atheliaceae</taxon>
        <taxon>Athelia</taxon>
    </lineage>
</organism>
<dbReference type="Proteomes" id="UP000076532">
    <property type="component" value="Unassembled WGS sequence"/>
</dbReference>
<keyword evidence="2" id="KW-1185">Reference proteome</keyword>
<dbReference type="EMBL" id="KV419372">
    <property type="protein sequence ID" value="KZP01917.1"/>
    <property type="molecule type" value="Genomic_DNA"/>
</dbReference>
<dbReference type="OrthoDB" id="6613063at2759"/>
<feature type="non-terminal residue" evidence="1">
    <location>
        <position position="214"/>
    </location>
</feature>
<proteinExistence type="predicted"/>
<dbReference type="PANTHER" id="PTHR46579:SF1">
    <property type="entry name" value="F5_8 TYPE C DOMAIN-CONTAINING PROTEIN"/>
    <property type="match status" value="1"/>
</dbReference>
<sequence>VPNITSEKSQFTAENWSFWALYLAPALLNRHFEDHRFHQHFVLLVKLINTCLQYETEDGEIDVLRVNMVKWVQVYERLYYQYDPERISACPLTVHALLHIADSIAIAGPVWTYWVFPKERYCGALLPAIKSCRFTYSNLSNHITDVALLSAVQFMYNLDLSFNCRRPGAKKTLATGEYPESVLLTPNKVIAVPTTLATKITISQWEECDALFTR</sequence>
<reference evidence="1 2" key="1">
    <citation type="journal article" date="2016" name="Mol. Biol. Evol.">
        <title>Comparative Genomics of Early-Diverging Mushroom-Forming Fungi Provides Insights into the Origins of Lignocellulose Decay Capabilities.</title>
        <authorList>
            <person name="Nagy L.G."/>
            <person name="Riley R."/>
            <person name="Tritt A."/>
            <person name="Adam C."/>
            <person name="Daum C."/>
            <person name="Floudas D."/>
            <person name="Sun H."/>
            <person name="Yadav J.S."/>
            <person name="Pangilinan J."/>
            <person name="Larsson K.H."/>
            <person name="Matsuura K."/>
            <person name="Barry K."/>
            <person name="Labutti K."/>
            <person name="Kuo R."/>
            <person name="Ohm R.A."/>
            <person name="Bhattacharya S.S."/>
            <person name="Shirouzu T."/>
            <person name="Yoshinaga Y."/>
            <person name="Martin F.M."/>
            <person name="Grigoriev I.V."/>
            <person name="Hibbett D.S."/>
        </authorList>
    </citation>
    <scope>NUCLEOTIDE SEQUENCE [LARGE SCALE GENOMIC DNA]</scope>
    <source>
        <strain evidence="1 2">CBS 109695</strain>
    </source>
</reference>
<dbReference type="STRING" id="436010.A0A167SH88"/>
<name>A0A167SH88_9AGAM</name>
<dbReference type="PANTHER" id="PTHR46579">
    <property type="entry name" value="F5/8 TYPE C DOMAIN-CONTAINING PROTEIN-RELATED"/>
    <property type="match status" value="1"/>
</dbReference>
<dbReference type="AlphaFoldDB" id="A0A167SH88"/>
<gene>
    <name evidence="1" type="ORF">FIBSPDRAFT_906322</name>
</gene>
<evidence type="ECO:0000313" key="2">
    <source>
        <dbReference type="Proteomes" id="UP000076532"/>
    </source>
</evidence>
<evidence type="ECO:0000313" key="1">
    <source>
        <dbReference type="EMBL" id="KZP01917.1"/>
    </source>
</evidence>